<dbReference type="HOGENOM" id="CLU_2107709_0_0_11"/>
<protein>
    <submittedName>
        <fullName evidence="2">Uncharacterized protein</fullName>
    </submittedName>
</protein>
<feature type="compositionally biased region" description="Basic and acidic residues" evidence="1">
    <location>
        <begin position="52"/>
        <end position="67"/>
    </location>
</feature>
<reference evidence="2 3" key="1">
    <citation type="submission" date="2014-12" db="EMBL/GenBank/DDBJ databases">
        <title>Complete genome sequence of Streptomyces vietnamensis strain GIMV4.0001, a genetic manipulable producer of the benzoisochromanequinone antibiotic granaticin.</title>
        <authorList>
            <person name="Deng M.R."/>
            <person name="Guo J."/>
            <person name="Ma L.Y."/>
            <person name="Feng G.D."/>
            <person name="Mo C.Y."/>
            <person name="Zhu H.H."/>
        </authorList>
    </citation>
    <scope>NUCLEOTIDE SEQUENCE [LARGE SCALE GENOMIC DNA]</scope>
    <source>
        <strain evidence="3">GIMV4.0001</strain>
    </source>
</reference>
<keyword evidence="3" id="KW-1185">Reference proteome</keyword>
<feature type="region of interest" description="Disordered" evidence="1">
    <location>
        <begin position="51"/>
        <end position="115"/>
    </location>
</feature>
<name>A0A0B5I9E3_9ACTN</name>
<dbReference type="Proteomes" id="UP000031774">
    <property type="component" value="Chromosome"/>
</dbReference>
<dbReference type="STRING" id="362257.SVTN_11465"/>
<dbReference type="EMBL" id="CP010407">
    <property type="protein sequence ID" value="AJF64954.1"/>
    <property type="molecule type" value="Genomic_DNA"/>
</dbReference>
<evidence type="ECO:0000313" key="2">
    <source>
        <dbReference type="EMBL" id="AJF64954.1"/>
    </source>
</evidence>
<dbReference type="RefSeq" id="WP_041129003.1">
    <property type="nucleotide sequence ID" value="NZ_CP010407.1"/>
</dbReference>
<proteinExistence type="predicted"/>
<evidence type="ECO:0000313" key="3">
    <source>
        <dbReference type="Proteomes" id="UP000031774"/>
    </source>
</evidence>
<gene>
    <name evidence="2" type="ORF">SVTN_11465</name>
</gene>
<dbReference type="KEGG" id="svt:SVTN_11465"/>
<sequence>MTSLLDWGDGRHFDPTRDRPCCLCGRPTPLRSHAGEAVHKVCAEDWNATHPAEARRYTPPSKDRPQHDVGTWRFHNDGPTTDTRAPVLTPVTTDSPQPAVVDVDVEPGQRGLFAA</sequence>
<organism evidence="2 3">
    <name type="scientific">Streptomyces vietnamensis</name>
    <dbReference type="NCBI Taxonomy" id="362257"/>
    <lineage>
        <taxon>Bacteria</taxon>
        <taxon>Bacillati</taxon>
        <taxon>Actinomycetota</taxon>
        <taxon>Actinomycetes</taxon>
        <taxon>Kitasatosporales</taxon>
        <taxon>Streptomycetaceae</taxon>
        <taxon>Streptomyces</taxon>
    </lineage>
</organism>
<accession>A0A0B5I9E3</accession>
<evidence type="ECO:0000256" key="1">
    <source>
        <dbReference type="SAM" id="MobiDB-lite"/>
    </source>
</evidence>
<dbReference type="AlphaFoldDB" id="A0A0B5I9E3"/>